<dbReference type="InterPro" id="IPR031127">
    <property type="entry name" value="E3_UB_ligase_RBR"/>
</dbReference>
<dbReference type="InterPro" id="IPR044066">
    <property type="entry name" value="TRIAD_supradom"/>
</dbReference>
<dbReference type="CDD" id="cd20346">
    <property type="entry name" value="BRcat_RBR_ANKIB1"/>
    <property type="match status" value="1"/>
</dbReference>
<dbReference type="Gene3D" id="1.10.8.10">
    <property type="entry name" value="DNA helicase RuvA subunit, C-terminal domain"/>
    <property type="match status" value="1"/>
</dbReference>
<feature type="domain" description="RING-type" evidence="16">
    <location>
        <begin position="64"/>
        <end position="283"/>
    </location>
</feature>
<evidence type="ECO:0000256" key="3">
    <source>
        <dbReference type="ARBA" id="ARBA00004906"/>
    </source>
</evidence>
<dbReference type="PANTHER" id="PTHR11685">
    <property type="entry name" value="RBR FAMILY RING FINGER AND IBR DOMAIN-CONTAINING"/>
    <property type="match status" value="1"/>
</dbReference>
<keyword evidence="5" id="KW-0808">Transferase</keyword>
<dbReference type="Pfam" id="PF26200">
    <property type="entry name" value="Rcat_RNF216"/>
    <property type="match status" value="1"/>
</dbReference>
<evidence type="ECO:0000259" key="15">
    <source>
        <dbReference type="PROSITE" id="PS50030"/>
    </source>
</evidence>
<dbReference type="GO" id="GO:0031090">
    <property type="term" value="C:organelle membrane"/>
    <property type="evidence" value="ECO:0007669"/>
    <property type="project" value="UniProtKB-ARBA"/>
</dbReference>
<evidence type="ECO:0000256" key="6">
    <source>
        <dbReference type="ARBA" id="ARBA00022692"/>
    </source>
</evidence>
<keyword evidence="9" id="KW-0863">Zinc-finger</keyword>
<evidence type="ECO:0000256" key="10">
    <source>
        <dbReference type="ARBA" id="ARBA00022786"/>
    </source>
</evidence>
<dbReference type="SUPFAM" id="SSF46934">
    <property type="entry name" value="UBA-like"/>
    <property type="match status" value="1"/>
</dbReference>
<dbReference type="EC" id="2.3.2.31" evidence="4"/>
<dbReference type="InterPro" id="IPR048962">
    <property type="entry name" value="ARIH1-like_UBL"/>
</dbReference>
<evidence type="ECO:0000256" key="2">
    <source>
        <dbReference type="ARBA" id="ARBA00004167"/>
    </source>
</evidence>
<keyword evidence="6" id="KW-0812">Transmembrane</keyword>
<dbReference type="GO" id="GO:0008270">
    <property type="term" value="F:zinc ion binding"/>
    <property type="evidence" value="ECO:0007669"/>
    <property type="project" value="UniProtKB-KW"/>
</dbReference>
<evidence type="ECO:0000256" key="14">
    <source>
        <dbReference type="SAM" id="MobiDB-lite"/>
    </source>
</evidence>
<evidence type="ECO:0000256" key="13">
    <source>
        <dbReference type="ARBA" id="ARBA00023136"/>
    </source>
</evidence>
<evidence type="ECO:0000256" key="4">
    <source>
        <dbReference type="ARBA" id="ARBA00012251"/>
    </source>
</evidence>
<feature type="region of interest" description="Disordered" evidence="14">
    <location>
        <begin position="512"/>
        <end position="537"/>
    </location>
</feature>
<evidence type="ECO:0000259" key="16">
    <source>
        <dbReference type="PROSITE" id="PS51873"/>
    </source>
</evidence>
<dbReference type="FunFam" id="3.30.40.10:FF:000051">
    <property type="entry name" value="RBR-type E3 ubiquitin transferase"/>
    <property type="match status" value="1"/>
</dbReference>
<proteinExistence type="predicted"/>
<comment type="subcellular location">
    <subcellularLocation>
        <location evidence="2">Membrane</location>
        <topology evidence="2">Single-pass membrane protein</topology>
    </subcellularLocation>
</comment>
<sequence>MQMEAIQKVRGILAISIPSARILLMRYKWNVERLMEIYTDKGKEQVYQDAGICEQETKESNEKGTFECPICAEEKELADSTSLGCVHRACNSCWEMYISDKVKNGESKAITCFGHSGGKHCTTQFPEDKIVNFLSDDLFDKYARKMLESYVEDNRYMKWCPSTPHCGHAVLILNTNYPIQNITCKCGLSFCFGCLDEPHCPIDCGMLKKWQEKIHGKSADESAQWMKANVRNCPSCKQGVVRNGGCNHMTCKCGQHFCWLCGQKTGLNHTWEKIDNHTCGRFKEETEKGANLAKQYLRIYSFYESRYQQHRNSLNKEKGTIEKVIRITNENIDFESYLSAAMKGGLILTTCRSILAFSYVYCYFQFWDTHYSESLESITKQRDLFEDFQQQFESDVENLSKVMEVIAAHAGEEGPKERNDREANTIYITLTPKVKPSSTELIKYYRKLPDLTALVDKRCKGLFDSIEAILLEDTKGTTIAPYLTMQHTTVASTLTYNTTSKLSSKLSVPAAAVSVPPPPPALPPLPPPRPKEPAKGNDMKRIELSEDEEEEFSEEEQMVPLASHVREIVGMGFKKGDAEEALRRTNNNLQEAINILIEEDD</sequence>
<name>A0A6B2L001_9EUKA</name>
<feature type="domain" description="UBA" evidence="15">
    <location>
        <begin position="553"/>
        <end position="599"/>
    </location>
</feature>
<evidence type="ECO:0000256" key="8">
    <source>
        <dbReference type="ARBA" id="ARBA00022737"/>
    </source>
</evidence>
<dbReference type="GO" id="GO:0061630">
    <property type="term" value="F:ubiquitin protein ligase activity"/>
    <property type="evidence" value="ECO:0007669"/>
    <property type="project" value="UniProtKB-EC"/>
</dbReference>
<dbReference type="InterPro" id="IPR002867">
    <property type="entry name" value="IBR_dom"/>
</dbReference>
<dbReference type="Gene3D" id="1.20.120.1750">
    <property type="match status" value="1"/>
</dbReference>
<dbReference type="AlphaFoldDB" id="A0A6B2L001"/>
<dbReference type="InterPro" id="IPR013083">
    <property type="entry name" value="Znf_RING/FYVE/PHD"/>
</dbReference>
<dbReference type="GO" id="GO:0005737">
    <property type="term" value="C:cytoplasm"/>
    <property type="evidence" value="ECO:0007669"/>
    <property type="project" value="UniProtKB-ARBA"/>
</dbReference>
<dbReference type="SUPFAM" id="SSF57850">
    <property type="entry name" value="RING/U-box"/>
    <property type="match status" value="3"/>
</dbReference>
<dbReference type="PROSITE" id="PS50030">
    <property type="entry name" value="UBA"/>
    <property type="match status" value="1"/>
</dbReference>
<comment type="catalytic activity">
    <reaction evidence="1">
        <text>[E2 ubiquitin-conjugating enzyme]-S-ubiquitinyl-L-cysteine + [acceptor protein]-L-lysine = [E2 ubiquitin-conjugating enzyme]-L-cysteine + [acceptor protein]-N(6)-ubiquitinyl-L-lysine.</text>
        <dbReference type="EC" id="2.3.2.31"/>
    </reaction>
</comment>
<comment type="pathway">
    <text evidence="3">Protein modification; protein ubiquitination.</text>
</comment>
<dbReference type="Pfam" id="PF21235">
    <property type="entry name" value="UBA_ARI1"/>
    <property type="match status" value="1"/>
</dbReference>
<dbReference type="SMART" id="SM00647">
    <property type="entry name" value="IBR"/>
    <property type="match status" value="2"/>
</dbReference>
<protein>
    <recommendedName>
        <fullName evidence="4">RBR-type E3 ubiquitin transferase</fullName>
        <ecNumber evidence="4">2.3.2.31</ecNumber>
    </recommendedName>
</protein>
<organism evidence="17">
    <name type="scientific">Arcella intermedia</name>
    <dbReference type="NCBI Taxonomy" id="1963864"/>
    <lineage>
        <taxon>Eukaryota</taxon>
        <taxon>Amoebozoa</taxon>
        <taxon>Tubulinea</taxon>
        <taxon>Elardia</taxon>
        <taxon>Arcellinida</taxon>
        <taxon>Sphaerothecina</taxon>
        <taxon>Arcellidae</taxon>
        <taxon>Arcella</taxon>
    </lineage>
</organism>
<dbReference type="InterPro" id="IPR009060">
    <property type="entry name" value="UBA-like_sf"/>
</dbReference>
<dbReference type="SMART" id="SM00165">
    <property type="entry name" value="UBA"/>
    <property type="match status" value="1"/>
</dbReference>
<evidence type="ECO:0000313" key="17">
    <source>
        <dbReference type="EMBL" id="NDV30320.1"/>
    </source>
</evidence>
<evidence type="ECO:0000256" key="7">
    <source>
        <dbReference type="ARBA" id="ARBA00022723"/>
    </source>
</evidence>
<reference evidence="17" key="1">
    <citation type="journal article" date="2020" name="J. Eukaryot. Microbiol.">
        <title>De novo Sequencing, Assembly and Annotation of the Transcriptome for the Free-Living Testate Amoeba Arcella intermedia.</title>
        <authorList>
            <person name="Ribeiro G.M."/>
            <person name="Porfirio-Sousa A.L."/>
            <person name="Maurer-Alcala X.X."/>
            <person name="Katz L.A."/>
            <person name="Lahr D.J.G."/>
        </authorList>
    </citation>
    <scope>NUCLEOTIDE SEQUENCE</scope>
</reference>
<evidence type="ECO:0000256" key="1">
    <source>
        <dbReference type="ARBA" id="ARBA00001798"/>
    </source>
</evidence>
<evidence type="ECO:0000256" key="9">
    <source>
        <dbReference type="ARBA" id="ARBA00022771"/>
    </source>
</evidence>
<keyword evidence="11" id="KW-0862">Zinc</keyword>
<dbReference type="InterPro" id="IPR045840">
    <property type="entry name" value="Ariadne"/>
</dbReference>
<feature type="compositionally biased region" description="Pro residues" evidence="14">
    <location>
        <begin position="515"/>
        <end position="528"/>
    </location>
</feature>
<dbReference type="Pfam" id="PF00627">
    <property type="entry name" value="UBA"/>
    <property type="match status" value="1"/>
</dbReference>
<dbReference type="EMBL" id="GIBP01001351">
    <property type="protein sequence ID" value="NDV30320.1"/>
    <property type="molecule type" value="Transcribed_RNA"/>
</dbReference>
<evidence type="ECO:0000256" key="11">
    <source>
        <dbReference type="ARBA" id="ARBA00022833"/>
    </source>
</evidence>
<evidence type="ECO:0000256" key="5">
    <source>
        <dbReference type="ARBA" id="ARBA00022679"/>
    </source>
</evidence>
<dbReference type="CDD" id="cd16773">
    <property type="entry name" value="RING-HC_RBR_TRIAD1"/>
    <property type="match status" value="1"/>
</dbReference>
<dbReference type="Pfam" id="PF01485">
    <property type="entry name" value="IBR"/>
    <property type="match status" value="1"/>
</dbReference>
<evidence type="ECO:0000256" key="12">
    <source>
        <dbReference type="ARBA" id="ARBA00022989"/>
    </source>
</evidence>
<dbReference type="PROSITE" id="PS51873">
    <property type="entry name" value="TRIAD"/>
    <property type="match status" value="1"/>
</dbReference>
<keyword evidence="7" id="KW-0479">Metal-binding</keyword>
<keyword evidence="12" id="KW-1133">Transmembrane helix</keyword>
<keyword evidence="8" id="KW-0677">Repeat</keyword>
<dbReference type="InterPro" id="IPR015940">
    <property type="entry name" value="UBA"/>
</dbReference>
<keyword evidence="13" id="KW-0472">Membrane</keyword>
<keyword evidence="10" id="KW-0833">Ubl conjugation pathway</keyword>
<accession>A0A6B2L001</accession>
<dbReference type="GO" id="GO:0016567">
    <property type="term" value="P:protein ubiquitination"/>
    <property type="evidence" value="ECO:0007669"/>
    <property type="project" value="InterPro"/>
</dbReference>
<dbReference type="Gene3D" id="3.30.40.10">
    <property type="entry name" value="Zinc/RING finger domain, C3HC4 (zinc finger)"/>
    <property type="match status" value="1"/>
</dbReference>
<dbReference type="Pfam" id="PF19422">
    <property type="entry name" value="Ariadne"/>
    <property type="match status" value="1"/>
</dbReference>